<protein>
    <submittedName>
        <fullName evidence="8">GntR family transcriptional regulator</fullName>
    </submittedName>
</protein>
<dbReference type="InterPro" id="IPR000524">
    <property type="entry name" value="Tscrpt_reg_HTH_GntR"/>
</dbReference>
<dbReference type="CDD" id="cd07377">
    <property type="entry name" value="WHTH_GntR"/>
    <property type="match status" value="1"/>
</dbReference>
<dbReference type="AlphaFoldDB" id="A0A8J3R0Z8"/>
<name>A0A8J3R0Z8_9ACTN</name>
<feature type="domain" description="HTH gntR-type" evidence="7">
    <location>
        <begin position="16"/>
        <end position="84"/>
    </location>
</feature>
<sequence length="482" mass="51683">MVESLDLHLEFDRSAGFPGRSLESALRDSIRTGRLRAGSRLPGSRSLAADLGLARGTVVQAYAQLVAEGWLVSAPGSGTRVADHRSGSSRGARRAGPDTPPPQAPPRSRRKPRPPTASGPVIELRPGIPDLASFPRTAWAGSVRRALATASHGTLDYPEPAGLPALRAAVADYLARTRGVLCDPDAVVITAGFTQGLCLLARALHRRGVRSIATENPGLARHRMVLRAAGLTVTPLTVDTGGAEPDQAAGQAALLTPAHQHPTGAVLAPQHRYRFVAWARKNDAYLIEDDYDGEFRYDQRPVGAMQALAPERIVYAGSTSKSLAPGVRLGWFVVPEPLRRDLAEAIGEAGAAVSAIDQLAMADLLTHGDYDRHIRRMRLTYRRRRIELADRLAEVTTTPLEGIAAGMHALLPLASAGQERWFIQTGRRQGLRLTGLHSNDYWHDPADGRRAAALILGYAAPPSHAWQAALAGLGQLVQQSGR</sequence>
<keyword evidence="2" id="KW-0663">Pyridoxal phosphate</keyword>
<comment type="caution">
    <text evidence="8">The sequence shown here is derived from an EMBL/GenBank/DDBJ whole genome shotgun (WGS) entry which is preliminary data.</text>
</comment>
<evidence type="ECO:0000256" key="3">
    <source>
        <dbReference type="ARBA" id="ARBA00023015"/>
    </source>
</evidence>
<dbReference type="Pfam" id="PF00392">
    <property type="entry name" value="GntR"/>
    <property type="match status" value="1"/>
</dbReference>
<dbReference type="SUPFAM" id="SSF53383">
    <property type="entry name" value="PLP-dependent transferases"/>
    <property type="match status" value="1"/>
</dbReference>
<dbReference type="PROSITE" id="PS50949">
    <property type="entry name" value="HTH_GNTR"/>
    <property type="match status" value="1"/>
</dbReference>
<dbReference type="GO" id="GO:0003677">
    <property type="term" value="F:DNA binding"/>
    <property type="evidence" value="ECO:0007669"/>
    <property type="project" value="UniProtKB-KW"/>
</dbReference>
<keyword evidence="5" id="KW-0804">Transcription</keyword>
<dbReference type="PANTHER" id="PTHR46577">
    <property type="entry name" value="HTH-TYPE TRANSCRIPTIONAL REGULATORY PROTEIN GABR"/>
    <property type="match status" value="1"/>
</dbReference>
<evidence type="ECO:0000256" key="4">
    <source>
        <dbReference type="ARBA" id="ARBA00023125"/>
    </source>
</evidence>
<evidence type="ECO:0000259" key="7">
    <source>
        <dbReference type="PROSITE" id="PS50949"/>
    </source>
</evidence>
<keyword evidence="4" id="KW-0238">DNA-binding</keyword>
<dbReference type="RefSeq" id="WP_203923266.1">
    <property type="nucleotide sequence ID" value="NZ_BONZ01000085.1"/>
</dbReference>
<dbReference type="Pfam" id="PF00155">
    <property type="entry name" value="Aminotran_1_2"/>
    <property type="match status" value="1"/>
</dbReference>
<dbReference type="Gene3D" id="1.10.10.10">
    <property type="entry name" value="Winged helix-like DNA-binding domain superfamily/Winged helix DNA-binding domain"/>
    <property type="match status" value="1"/>
</dbReference>
<dbReference type="InterPro" id="IPR036388">
    <property type="entry name" value="WH-like_DNA-bd_sf"/>
</dbReference>
<dbReference type="Gene3D" id="3.40.640.10">
    <property type="entry name" value="Type I PLP-dependent aspartate aminotransferase-like (Major domain)"/>
    <property type="match status" value="1"/>
</dbReference>
<dbReference type="InterPro" id="IPR051446">
    <property type="entry name" value="HTH_trans_reg/aminotransferase"/>
</dbReference>
<dbReference type="PRINTS" id="PR00035">
    <property type="entry name" value="HTHGNTR"/>
</dbReference>
<comment type="similarity">
    <text evidence="1">In the C-terminal section; belongs to the class-I pyridoxal-phosphate-dependent aminotransferase family.</text>
</comment>
<dbReference type="SUPFAM" id="SSF46785">
    <property type="entry name" value="Winged helix' DNA-binding domain"/>
    <property type="match status" value="1"/>
</dbReference>
<gene>
    <name evidence="8" type="ORF">Raf01_79940</name>
</gene>
<proteinExistence type="inferred from homology"/>
<accession>A0A8J3R0Z8</accession>
<dbReference type="GO" id="GO:0030170">
    <property type="term" value="F:pyridoxal phosphate binding"/>
    <property type="evidence" value="ECO:0007669"/>
    <property type="project" value="InterPro"/>
</dbReference>
<evidence type="ECO:0000256" key="1">
    <source>
        <dbReference type="ARBA" id="ARBA00005384"/>
    </source>
</evidence>
<evidence type="ECO:0000256" key="6">
    <source>
        <dbReference type="SAM" id="MobiDB-lite"/>
    </source>
</evidence>
<dbReference type="Proteomes" id="UP000642748">
    <property type="component" value="Unassembled WGS sequence"/>
</dbReference>
<keyword evidence="9" id="KW-1185">Reference proteome</keyword>
<organism evidence="8 9">
    <name type="scientific">Rugosimonospora africana</name>
    <dbReference type="NCBI Taxonomy" id="556532"/>
    <lineage>
        <taxon>Bacteria</taxon>
        <taxon>Bacillati</taxon>
        <taxon>Actinomycetota</taxon>
        <taxon>Actinomycetes</taxon>
        <taxon>Micromonosporales</taxon>
        <taxon>Micromonosporaceae</taxon>
        <taxon>Rugosimonospora</taxon>
    </lineage>
</organism>
<dbReference type="PANTHER" id="PTHR46577:SF1">
    <property type="entry name" value="HTH-TYPE TRANSCRIPTIONAL REGULATORY PROTEIN GABR"/>
    <property type="match status" value="1"/>
</dbReference>
<keyword evidence="3" id="KW-0805">Transcription regulation</keyword>
<reference evidence="8" key="1">
    <citation type="submission" date="2021-01" db="EMBL/GenBank/DDBJ databases">
        <title>Whole genome shotgun sequence of Rugosimonospora africana NBRC 104875.</title>
        <authorList>
            <person name="Komaki H."/>
            <person name="Tamura T."/>
        </authorList>
    </citation>
    <scope>NUCLEOTIDE SEQUENCE</scope>
    <source>
        <strain evidence="8">NBRC 104875</strain>
    </source>
</reference>
<dbReference type="EMBL" id="BONZ01000085">
    <property type="protein sequence ID" value="GIH19822.1"/>
    <property type="molecule type" value="Genomic_DNA"/>
</dbReference>
<evidence type="ECO:0000256" key="5">
    <source>
        <dbReference type="ARBA" id="ARBA00023163"/>
    </source>
</evidence>
<feature type="region of interest" description="Disordered" evidence="6">
    <location>
        <begin position="76"/>
        <end position="128"/>
    </location>
</feature>
<evidence type="ECO:0000313" key="8">
    <source>
        <dbReference type="EMBL" id="GIH19822.1"/>
    </source>
</evidence>
<evidence type="ECO:0000256" key="2">
    <source>
        <dbReference type="ARBA" id="ARBA00022898"/>
    </source>
</evidence>
<dbReference type="GO" id="GO:0003700">
    <property type="term" value="F:DNA-binding transcription factor activity"/>
    <property type="evidence" value="ECO:0007669"/>
    <property type="project" value="InterPro"/>
</dbReference>
<dbReference type="InterPro" id="IPR015421">
    <property type="entry name" value="PyrdxlP-dep_Trfase_major"/>
</dbReference>
<dbReference type="InterPro" id="IPR036390">
    <property type="entry name" value="WH_DNA-bd_sf"/>
</dbReference>
<dbReference type="SMART" id="SM00345">
    <property type="entry name" value="HTH_GNTR"/>
    <property type="match status" value="1"/>
</dbReference>
<dbReference type="InterPro" id="IPR004839">
    <property type="entry name" value="Aminotransferase_I/II_large"/>
</dbReference>
<dbReference type="InterPro" id="IPR015424">
    <property type="entry name" value="PyrdxlP-dep_Trfase"/>
</dbReference>
<dbReference type="CDD" id="cd00609">
    <property type="entry name" value="AAT_like"/>
    <property type="match status" value="1"/>
</dbReference>
<evidence type="ECO:0000313" key="9">
    <source>
        <dbReference type="Proteomes" id="UP000642748"/>
    </source>
</evidence>